<protein>
    <recommendedName>
        <fullName evidence="5">Jacalin-type lectin domain-containing protein</fullName>
    </recommendedName>
</protein>
<accession>A0A3F2RMU0</accession>
<reference evidence="3 4" key="1">
    <citation type="submission" date="2018-07" db="EMBL/GenBank/DDBJ databases">
        <title>Genome sequencing of oomycete isolates from Chile give support for New Zealand origin for Phytophthora kernoviae and make available the first Nothophytophthora sp. genome.</title>
        <authorList>
            <person name="Studholme D.J."/>
            <person name="Sanfuentes E."/>
            <person name="Panda P."/>
            <person name="Hill R."/>
            <person name="Sambles C."/>
            <person name="Grant M."/>
            <person name="Williams N.M."/>
            <person name="Mcdougal R.L."/>
        </authorList>
    </citation>
    <scope>NUCLEOTIDE SEQUENCE [LARGE SCALE GENOMIC DNA]</scope>
    <source>
        <strain evidence="2">Chile6</strain>
        <strain evidence="1">Chile7</strain>
    </source>
</reference>
<dbReference type="OrthoDB" id="93526at2759"/>
<dbReference type="Proteomes" id="UP000277300">
    <property type="component" value="Unassembled WGS sequence"/>
</dbReference>
<evidence type="ECO:0000313" key="3">
    <source>
        <dbReference type="Proteomes" id="UP000277300"/>
    </source>
</evidence>
<dbReference type="AlphaFoldDB" id="A0A3F2RMU0"/>
<evidence type="ECO:0000313" key="4">
    <source>
        <dbReference type="Proteomes" id="UP000284657"/>
    </source>
</evidence>
<dbReference type="EMBL" id="MBAD02002207">
    <property type="protein sequence ID" value="RLN49047.1"/>
    <property type="molecule type" value="Genomic_DNA"/>
</dbReference>
<sequence>MDHPVECGMECIQQNDDCALEVIGKISVVASVAVKSVTVGLFGQFAGMAKLVKHAVYCAVSLLTVTRAIIRYVRNIKTSDPQAPFDKIMAVLYRTNSVVIDLPVAILSCWGKSVSEKVFFANKVLATTQFILRQVLNFDDELVLSWEKFKAFMKRANFTEPASKISDGEIGSLEDAMTSNSTCAFDLKSLTDRTWSTIIDLRAENPDITEDELRIRIQDTQLVKTDIATVTNNCMPQLISESDEETAYKTRYTLRMDFMGLSSMIAEYLQVICGPTQFIGEIDDGTDPATLGLTTVQEAFSGSSLSWTRQGDGAVIFTFKSTDTKDVTVNIMSGGDKVAEVDVCAGRTVMWRSNVSFLGGKTLYLDRWRPGVFGLPGTGGGSLLLWVPKASEGGHLELEAKLNVS</sequence>
<evidence type="ECO:0000313" key="1">
    <source>
        <dbReference type="EMBL" id="RLN49047.1"/>
    </source>
</evidence>
<proteinExistence type="predicted"/>
<organism evidence="2 3">
    <name type="scientific">Phytophthora kernoviae</name>
    <dbReference type="NCBI Taxonomy" id="325452"/>
    <lineage>
        <taxon>Eukaryota</taxon>
        <taxon>Sar</taxon>
        <taxon>Stramenopiles</taxon>
        <taxon>Oomycota</taxon>
        <taxon>Peronosporomycetes</taxon>
        <taxon>Peronosporales</taxon>
        <taxon>Peronosporaceae</taxon>
        <taxon>Phytophthora</taxon>
    </lineage>
</organism>
<evidence type="ECO:0000313" key="2">
    <source>
        <dbReference type="EMBL" id="RLN59748.1"/>
    </source>
</evidence>
<comment type="caution">
    <text evidence="2">The sequence shown here is derived from an EMBL/GenBank/DDBJ whole genome shotgun (WGS) entry which is preliminary data.</text>
</comment>
<gene>
    <name evidence="1" type="ORF">BBJ29_006210</name>
    <name evidence="2" type="ORF">BBP00_00006329</name>
</gene>
<evidence type="ECO:0008006" key="5">
    <source>
        <dbReference type="Google" id="ProtNLM"/>
    </source>
</evidence>
<dbReference type="EMBL" id="MBDO02000212">
    <property type="protein sequence ID" value="RLN59748.1"/>
    <property type="molecule type" value="Genomic_DNA"/>
</dbReference>
<dbReference type="Proteomes" id="UP000284657">
    <property type="component" value="Unassembled WGS sequence"/>
</dbReference>
<name>A0A3F2RMU0_9STRA</name>